<sequence length="339" mass="38666">MKKFFRALLLTLLVIVLILLALVLSLRFSRNADKTEQAERLIRFLEQGTAAVSIPDAQLDDALPVNHLRYLATHNSYHHQAGPLQLALIELFKPGEAEKFRYSHLDFYRQLDIGVRSFELDLRYYRNGNFENIHIPLVDNRGHSPSFTGALEELKLWSDRHPQHVPVIIMMQTKDDWMFLDPTLKKWEAGALVSIDTLISGALQDRLITPDDITDGWPMLGDSRGKFIFVFHESEQECFNDAYSGHEGRVSFFMDESDSDETGFVLRNDPNAEDIAELIQNGFIVRTRADAGLDYSAEQRRKAISSGAQIVSTDYPLGYSSNPGEYSLGWSELISRYIY</sequence>
<dbReference type="InterPro" id="IPR032075">
    <property type="entry name" value="PI-PLC-C1"/>
</dbReference>
<dbReference type="Gene3D" id="3.20.20.190">
    <property type="entry name" value="Phosphatidylinositol (PI) phosphodiesterase"/>
    <property type="match status" value="1"/>
</dbReference>
<dbReference type="GO" id="GO:0004435">
    <property type="term" value="F:phosphatidylinositol-4,5-bisphosphate phospholipase C activity"/>
    <property type="evidence" value="ECO:0007669"/>
    <property type="project" value="UniProtKB-EC"/>
</dbReference>
<evidence type="ECO:0000313" key="1">
    <source>
        <dbReference type="EMBL" id="MDC7227586.1"/>
    </source>
</evidence>
<keyword evidence="1" id="KW-0378">Hydrolase</keyword>
<dbReference type="InterPro" id="IPR051057">
    <property type="entry name" value="PI-PLC_domain"/>
</dbReference>
<dbReference type="SUPFAM" id="SSF51695">
    <property type="entry name" value="PLC-like phosphodiesterases"/>
    <property type="match status" value="1"/>
</dbReference>
<dbReference type="Proteomes" id="UP001221217">
    <property type="component" value="Unassembled WGS sequence"/>
</dbReference>
<proteinExistence type="predicted"/>
<comment type="caution">
    <text evidence="1">The sequence shown here is derived from an EMBL/GenBank/DDBJ whole genome shotgun (WGS) entry which is preliminary data.</text>
</comment>
<protein>
    <submittedName>
        <fullName evidence="1">Ca2+-dependent phosphoinositide-specific phospholipase C</fullName>
        <ecNumber evidence="1">3.1.4.11</ecNumber>
    </submittedName>
</protein>
<dbReference type="Pfam" id="PF16670">
    <property type="entry name" value="PI-PLC-C1"/>
    <property type="match status" value="2"/>
</dbReference>
<dbReference type="PANTHER" id="PTHR13593">
    <property type="match status" value="1"/>
</dbReference>
<accession>A0AAJ1IK35</accession>
<name>A0AAJ1IK35_9SPIO</name>
<dbReference type="AlphaFoldDB" id="A0AAJ1IK35"/>
<dbReference type="EMBL" id="JAQQAL010000028">
    <property type="protein sequence ID" value="MDC7227586.1"/>
    <property type="molecule type" value="Genomic_DNA"/>
</dbReference>
<organism evidence="1 2">
    <name type="scientific">Candidatus Thalassospirochaeta sargassi</name>
    <dbReference type="NCBI Taxonomy" id="3119039"/>
    <lineage>
        <taxon>Bacteria</taxon>
        <taxon>Pseudomonadati</taxon>
        <taxon>Spirochaetota</taxon>
        <taxon>Spirochaetia</taxon>
        <taxon>Spirochaetales</taxon>
        <taxon>Spirochaetaceae</taxon>
        <taxon>Candidatus Thalassospirochaeta</taxon>
    </lineage>
</organism>
<gene>
    <name evidence="1" type="ORF">PQJ61_12545</name>
</gene>
<dbReference type="InterPro" id="IPR017946">
    <property type="entry name" value="PLC-like_Pdiesterase_TIM-brl"/>
</dbReference>
<dbReference type="GO" id="GO:0006629">
    <property type="term" value="P:lipid metabolic process"/>
    <property type="evidence" value="ECO:0007669"/>
    <property type="project" value="InterPro"/>
</dbReference>
<dbReference type="EC" id="3.1.4.11" evidence="1"/>
<dbReference type="PANTHER" id="PTHR13593:SF140">
    <property type="entry name" value="PLC-LIKE PHOSPHODIESTERASE"/>
    <property type="match status" value="1"/>
</dbReference>
<reference evidence="1 2" key="1">
    <citation type="submission" date="2022-12" db="EMBL/GenBank/DDBJ databases">
        <title>Metagenome assembled genome from gulf of manar.</title>
        <authorList>
            <person name="Kohli P."/>
            <person name="Pk S."/>
            <person name="Venkata Ramana C."/>
            <person name="Sasikala C."/>
        </authorList>
    </citation>
    <scope>NUCLEOTIDE SEQUENCE [LARGE SCALE GENOMIC DNA]</scope>
    <source>
        <strain evidence="1">JB008</strain>
    </source>
</reference>
<dbReference type="PROSITE" id="PS50007">
    <property type="entry name" value="PIPLC_X_DOMAIN"/>
    <property type="match status" value="1"/>
</dbReference>
<evidence type="ECO:0000313" key="2">
    <source>
        <dbReference type="Proteomes" id="UP001221217"/>
    </source>
</evidence>